<comment type="caution">
    <text evidence="2">The sequence shown here is derived from an EMBL/GenBank/DDBJ whole genome shotgun (WGS) entry which is preliminary data.</text>
</comment>
<dbReference type="GeneID" id="19205405"/>
<feature type="region of interest" description="Disordered" evidence="1">
    <location>
        <begin position="9"/>
        <end position="29"/>
    </location>
</feature>
<dbReference type="RefSeq" id="XP_007769240.1">
    <property type="nucleotide sequence ID" value="XM_007771050.1"/>
</dbReference>
<evidence type="ECO:0000313" key="2">
    <source>
        <dbReference type="EMBL" id="EIW80245.1"/>
    </source>
</evidence>
<dbReference type="EMBL" id="JH711579">
    <property type="protein sequence ID" value="EIW80245.1"/>
    <property type="molecule type" value="Genomic_DNA"/>
</dbReference>
<organism evidence="2 3">
    <name type="scientific">Coniophora puteana (strain RWD-64-598)</name>
    <name type="common">Brown rot fungus</name>
    <dbReference type="NCBI Taxonomy" id="741705"/>
    <lineage>
        <taxon>Eukaryota</taxon>
        <taxon>Fungi</taxon>
        <taxon>Dikarya</taxon>
        <taxon>Basidiomycota</taxon>
        <taxon>Agaricomycotina</taxon>
        <taxon>Agaricomycetes</taxon>
        <taxon>Agaricomycetidae</taxon>
        <taxon>Boletales</taxon>
        <taxon>Coniophorineae</taxon>
        <taxon>Coniophoraceae</taxon>
        <taxon>Coniophora</taxon>
    </lineage>
</organism>
<gene>
    <name evidence="2" type="ORF">CONPUDRAFT_165826</name>
</gene>
<protein>
    <submittedName>
        <fullName evidence="2">Uncharacterized protein</fullName>
    </submittedName>
</protein>
<name>A0A5M3MNE4_CONPW</name>
<evidence type="ECO:0000313" key="3">
    <source>
        <dbReference type="Proteomes" id="UP000053558"/>
    </source>
</evidence>
<dbReference type="Proteomes" id="UP000053558">
    <property type="component" value="Unassembled WGS sequence"/>
</dbReference>
<evidence type="ECO:0000256" key="1">
    <source>
        <dbReference type="SAM" id="MobiDB-lite"/>
    </source>
</evidence>
<dbReference type="KEGG" id="cput:CONPUDRAFT_165826"/>
<keyword evidence="3" id="KW-1185">Reference proteome</keyword>
<accession>A0A5M3MNE4</accession>
<sequence length="115" mass="13725">MARVKERVLGALRTDNLDTSGKQQSKPSHSLLESVRLMRSRNTKWEEGWEKRKREWVRRYGNSFPPWGAGLPNRDPRWHRYEWEEESESIGQFTDTSSLASSDDGERIMTRSWRW</sequence>
<reference evidence="3" key="1">
    <citation type="journal article" date="2012" name="Science">
        <title>The Paleozoic origin of enzymatic lignin decomposition reconstructed from 31 fungal genomes.</title>
        <authorList>
            <person name="Floudas D."/>
            <person name="Binder M."/>
            <person name="Riley R."/>
            <person name="Barry K."/>
            <person name="Blanchette R.A."/>
            <person name="Henrissat B."/>
            <person name="Martinez A.T."/>
            <person name="Otillar R."/>
            <person name="Spatafora J.W."/>
            <person name="Yadav J.S."/>
            <person name="Aerts A."/>
            <person name="Benoit I."/>
            <person name="Boyd A."/>
            <person name="Carlson A."/>
            <person name="Copeland A."/>
            <person name="Coutinho P.M."/>
            <person name="de Vries R.P."/>
            <person name="Ferreira P."/>
            <person name="Findley K."/>
            <person name="Foster B."/>
            <person name="Gaskell J."/>
            <person name="Glotzer D."/>
            <person name="Gorecki P."/>
            <person name="Heitman J."/>
            <person name="Hesse C."/>
            <person name="Hori C."/>
            <person name="Igarashi K."/>
            <person name="Jurgens J.A."/>
            <person name="Kallen N."/>
            <person name="Kersten P."/>
            <person name="Kohler A."/>
            <person name="Kuees U."/>
            <person name="Kumar T.K.A."/>
            <person name="Kuo A."/>
            <person name="LaButti K."/>
            <person name="Larrondo L.F."/>
            <person name="Lindquist E."/>
            <person name="Ling A."/>
            <person name="Lombard V."/>
            <person name="Lucas S."/>
            <person name="Lundell T."/>
            <person name="Martin R."/>
            <person name="McLaughlin D.J."/>
            <person name="Morgenstern I."/>
            <person name="Morin E."/>
            <person name="Murat C."/>
            <person name="Nagy L.G."/>
            <person name="Nolan M."/>
            <person name="Ohm R.A."/>
            <person name="Patyshakuliyeva A."/>
            <person name="Rokas A."/>
            <person name="Ruiz-Duenas F.J."/>
            <person name="Sabat G."/>
            <person name="Salamov A."/>
            <person name="Samejima M."/>
            <person name="Schmutz J."/>
            <person name="Slot J.C."/>
            <person name="St John F."/>
            <person name="Stenlid J."/>
            <person name="Sun H."/>
            <person name="Sun S."/>
            <person name="Syed K."/>
            <person name="Tsang A."/>
            <person name="Wiebenga A."/>
            <person name="Young D."/>
            <person name="Pisabarro A."/>
            <person name="Eastwood D.C."/>
            <person name="Martin F."/>
            <person name="Cullen D."/>
            <person name="Grigoriev I.V."/>
            <person name="Hibbett D.S."/>
        </authorList>
    </citation>
    <scope>NUCLEOTIDE SEQUENCE [LARGE SCALE GENOMIC DNA]</scope>
    <source>
        <strain evidence="3">RWD-64-598 SS2</strain>
    </source>
</reference>
<feature type="compositionally biased region" description="Polar residues" evidence="1">
    <location>
        <begin position="17"/>
        <end position="28"/>
    </location>
</feature>
<dbReference type="AlphaFoldDB" id="A0A5M3MNE4"/>
<proteinExistence type="predicted"/>